<proteinExistence type="predicted"/>
<feature type="compositionally biased region" description="Polar residues" evidence="1">
    <location>
        <begin position="92"/>
        <end position="107"/>
    </location>
</feature>
<evidence type="ECO:0000256" key="1">
    <source>
        <dbReference type="SAM" id="MobiDB-lite"/>
    </source>
</evidence>
<evidence type="ECO:0000313" key="3">
    <source>
        <dbReference type="Proteomes" id="UP000824681"/>
    </source>
</evidence>
<evidence type="ECO:0000313" key="2">
    <source>
        <dbReference type="EMBL" id="QYC39589.1"/>
    </source>
</evidence>
<dbReference type="Proteomes" id="UP000824681">
    <property type="component" value="Chromosome"/>
</dbReference>
<gene>
    <name evidence="2" type="ORF">Nocox_09845</name>
</gene>
<organism evidence="2 3">
    <name type="scientific">Nonomuraea coxensis DSM 45129</name>
    <dbReference type="NCBI Taxonomy" id="1122611"/>
    <lineage>
        <taxon>Bacteria</taxon>
        <taxon>Bacillati</taxon>
        <taxon>Actinomycetota</taxon>
        <taxon>Actinomycetes</taxon>
        <taxon>Streptosporangiales</taxon>
        <taxon>Streptosporangiaceae</taxon>
        <taxon>Nonomuraea</taxon>
    </lineage>
</organism>
<feature type="region of interest" description="Disordered" evidence="1">
    <location>
        <begin position="88"/>
        <end position="107"/>
    </location>
</feature>
<name>A0ABX8TW59_9ACTN</name>
<sequence length="107" mass="11517">MPPVSTGESYLPWQDPGEATRLLRYALPRQGFTHTYQSNRHGASVQSASTELTAKCQDGSLVAVEEGGAPVKHFIDDPVGAARRIAARCRQQEPSHSPIDSVSESAV</sequence>
<dbReference type="EMBL" id="CP068985">
    <property type="protein sequence ID" value="QYC39589.1"/>
    <property type="molecule type" value="Genomic_DNA"/>
</dbReference>
<protein>
    <submittedName>
        <fullName evidence="2">Uncharacterized protein</fullName>
    </submittedName>
</protein>
<accession>A0ABX8TW59</accession>
<reference evidence="2 3" key="1">
    <citation type="journal article" date="2021" name="ACS Chem. Biol.">
        <title>Genomic-Led Discovery of a Novel Glycopeptide Antibiotic by Nonomuraea coxensis DSM 45129.</title>
        <authorList>
            <person name="Yushchuk O."/>
            <person name="Vior N.M."/>
            <person name="Andreo-Vidal A."/>
            <person name="Berini F."/>
            <person name="Ruckert C."/>
            <person name="Busche T."/>
            <person name="Binda E."/>
            <person name="Kalinowski J."/>
            <person name="Truman A.W."/>
            <person name="Marinelli F."/>
        </authorList>
    </citation>
    <scope>NUCLEOTIDE SEQUENCE [LARGE SCALE GENOMIC DNA]</scope>
    <source>
        <strain evidence="2 3">DSM 45129</strain>
    </source>
</reference>
<keyword evidence="3" id="KW-1185">Reference proteome</keyword>